<feature type="compositionally biased region" description="Low complexity" evidence="9">
    <location>
        <begin position="1129"/>
        <end position="1179"/>
    </location>
</feature>
<evidence type="ECO:0000256" key="7">
    <source>
        <dbReference type="ARBA" id="ARBA00023180"/>
    </source>
</evidence>
<feature type="transmembrane region" description="Helical" evidence="10">
    <location>
        <begin position="776"/>
        <end position="801"/>
    </location>
</feature>
<evidence type="ECO:0000256" key="9">
    <source>
        <dbReference type="SAM" id="MobiDB-lite"/>
    </source>
</evidence>
<dbReference type="Proteomes" id="UP000007797">
    <property type="component" value="Unassembled WGS sequence"/>
</dbReference>
<evidence type="ECO:0000256" key="8">
    <source>
        <dbReference type="ARBA" id="ARBA00023224"/>
    </source>
</evidence>
<dbReference type="OMA" id="IVICASV"/>
<feature type="domain" description="G-protein coupled receptors family 3 profile" evidence="11">
    <location>
        <begin position="738"/>
        <end position="992"/>
    </location>
</feature>
<dbReference type="GO" id="GO:0004965">
    <property type="term" value="F:G protein-coupled GABA receptor activity"/>
    <property type="evidence" value="ECO:0007669"/>
    <property type="project" value="InterPro"/>
</dbReference>
<dbReference type="InterPro" id="IPR017978">
    <property type="entry name" value="GPCR_3_C"/>
</dbReference>
<feature type="transmembrane region" description="Helical" evidence="10">
    <location>
        <begin position="846"/>
        <end position="871"/>
    </location>
</feature>
<feature type="region of interest" description="Disordered" evidence="9">
    <location>
        <begin position="1"/>
        <end position="23"/>
    </location>
</feature>
<keyword evidence="2 10" id="KW-0812">Transmembrane</keyword>
<feature type="compositionally biased region" description="Low complexity" evidence="9">
    <location>
        <begin position="1196"/>
        <end position="1231"/>
    </location>
</feature>
<dbReference type="AlphaFoldDB" id="F4PJK6"/>
<keyword evidence="6 12" id="KW-0675">Receptor</keyword>
<evidence type="ECO:0000256" key="5">
    <source>
        <dbReference type="ARBA" id="ARBA00023136"/>
    </source>
</evidence>
<proteinExistence type="predicted"/>
<evidence type="ECO:0000256" key="1">
    <source>
        <dbReference type="ARBA" id="ARBA00004141"/>
    </source>
</evidence>
<accession>F4PJK6</accession>
<feature type="region of interest" description="Disordered" evidence="9">
    <location>
        <begin position="1123"/>
        <end position="1247"/>
    </location>
</feature>
<feature type="transmembrane region" description="Helical" evidence="10">
    <location>
        <begin position="807"/>
        <end position="825"/>
    </location>
</feature>
<dbReference type="Pfam" id="PF00003">
    <property type="entry name" value="7tm_3"/>
    <property type="match status" value="1"/>
</dbReference>
<keyword evidence="8" id="KW-0807">Transducer</keyword>
<evidence type="ECO:0000256" key="10">
    <source>
        <dbReference type="SAM" id="Phobius"/>
    </source>
</evidence>
<keyword evidence="3 10" id="KW-1133">Transmembrane helix</keyword>
<name>F4PJK6_CACFS</name>
<evidence type="ECO:0000259" key="11">
    <source>
        <dbReference type="PROSITE" id="PS50259"/>
    </source>
</evidence>
<feature type="transmembrane region" description="Helical" evidence="10">
    <location>
        <begin position="893"/>
        <end position="916"/>
    </location>
</feature>
<evidence type="ECO:0000313" key="13">
    <source>
        <dbReference type="Proteomes" id="UP000007797"/>
    </source>
</evidence>
<evidence type="ECO:0000256" key="4">
    <source>
        <dbReference type="ARBA" id="ARBA00023040"/>
    </source>
</evidence>
<feature type="compositionally biased region" description="Basic residues" evidence="9">
    <location>
        <begin position="1180"/>
        <end position="1195"/>
    </location>
</feature>
<feature type="transmembrane region" description="Helical" evidence="10">
    <location>
        <begin position="936"/>
        <end position="955"/>
    </location>
</feature>
<organism evidence="12 13">
    <name type="scientific">Cavenderia fasciculata</name>
    <name type="common">Slime mold</name>
    <name type="synonym">Dictyostelium fasciculatum</name>
    <dbReference type="NCBI Taxonomy" id="261658"/>
    <lineage>
        <taxon>Eukaryota</taxon>
        <taxon>Amoebozoa</taxon>
        <taxon>Evosea</taxon>
        <taxon>Eumycetozoa</taxon>
        <taxon>Dictyostelia</taxon>
        <taxon>Acytosteliales</taxon>
        <taxon>Cavenderiaceae</taxon>
        <taxon>Cavenderia</taxon>
    </lineage>
</organism>
<dbReference type="PANTHER" id="PTHR10519">
    <property type="entry name" value="GABA-B RECEPTOR"/>
    <property type="match status" value="1"/>
</dbReference>
<feature type="transmembrane region" description="Helical" evidence="10">
    <location>
        <begin position="961"/>
        <end position="983"/>
    </location>
</feature>
<dbReference type="Gene3D" id="2.160.20.10">
    <property type="entry name" value="Single-stranded right-handed beta-helix, Pectin lyase-like"/>
    <property type="match status" value="1"/>
</dbReference>
<gene>
    <name evidence="12" type="ORF">DFA_05916</name>
</gene>
<dbReference type="InterPro" id="IPR011050">
    <property type="entry name" value="Pectin_lyase_fold/virulence"/>
</dbReference>
<dbReference type="RefSeq" id="XP_004361631.1">
    <property type="nucleotide sequence ID" value="XM_004361574.1"/>
</dbReference>
<dbReference type="PANTHER" id="PTHR10519:SF20">
    <property type="entry name" value="G-PROTEIN COUPLED RECEPTOR 156-RELATED"/>
    <property type="match status" value="1"/>
</dbReference>
<dbReference type="GO" id="GO:0038039">
    <property type="term" value="C:G protein-coupled receptor heterodimeric complex"/>
    <property type="evidence" value="ECO:0007669"/>
    <property type="project" value="TreeGrafter"/>
</dbReference>
<dbReference type="KEGG" id="dfa:DFA_05916"/>
<dbReference type="GO" id="GO:0007214">
    <property type="term" value="P:gamma-aminobutyric acid signaling pathway"/>
    <property type="evidence" value="ECO:0007669"/>
    <property type="project" value="TreeGrafter"/>
</dbReference>
<dbReference type="PROSITE" id="PS50259">
    <property type="entry name" value="G_PROTEIN_RECEP_F3_4"/>
    <property type="match status" value="1"/>
</dbReference>
<dbReference type="SUPFAM" id="SSF51126">
    <property type="entry name" value="Pectin lyase-like"/>
    <property type="match status" value="1"/>
</dbReference>
<dbReference type="EMBL" id="GL883007">
    <property type="protein sequence ID" value="EGG23780.1"/>
    <property type="molecule type" value="Genomic_DNA"/>
</dbReference>
<dbReference type="InterPro" id="IPR002455">
    <property type="entry name" value="GPCR3_GABA-B"/>
</dbReference>
<dbReference type="STRING" id="1054147.F4PJK6"/>
<dbReference type="CDD" id="cd15047">
    <property type="entry name" value="7tmC_GABA-B-like"/>
    <property type="match status" value="1"/>
</dbReference>
<feature type="transmembrane region" description="Helical" evidence="10">
    <location>
        <begin position="740"/>
        <end position="764"/>
    </location>
</feature>
<keyword evidence="13" id="KW-1185">Reference proteome</keyword>
<evidence type="ECO:0000313" key="12">
    <source>
        <dbReference type="EMBL" id="EGG23780.1"/>
    </source>
</evidence>
<protein>
    <submittedName>
        <fullName evidence="12">G-protein-coupled receptor family 3 protein</fullName>
    </submittedName>
</protein>
<evidence type="ECO:0000256" key="6">
    <source>
        <dbReference type="ARBA" id="ARBA00023170"/>
    </source>
</evidence>
<evidence type="ECO:0000256" key="3">
    <source>
        <dbReference type="ARBA" id="ARBA00022989"/>
    </source>
</evidence>
<evidence type="ECO:0000256" key="2">
    <source>
        <dbReference type="ARBA" id="ARBA00022692"/>
    </source>
</evidence>
<keyword evidence="7" id="KW-0325">Glycoprotein</keyword>
<comment type="subcellular location">
    <subcellularLocation>
        <location evidence="1">Membrane</location>
        <topology evidence="1">Multi-pass membrane protein</topology>
    </subcellularLocation>
</comment>
<reference evidence="13" key="1">
    <citation type="journal article" date="2011" name="Genome Res.">
        <title>Phylogeny-wide analysis of social amoeba genomes highlights ancient origins for complex intercellular communication.</title>
        <authorList>
            <person name="Heidel A.J."/>
            <person name="Lawal H.M."/>
            <person name="Felder M."/>
            <person name="Schilde C."/>
            <person name="Helps N.R."/>
            <person name="Tunggal B."/>
            <person name="Rivero F."/>
            <person name="John U."/>
            <person name="Schleicher M."/>
            <person name="Eichinger L."/>
            <person name="Platzer M."/>
            <person name="Noegel A.A."/>
            <person name="Schaap P."/>
            <person name="Gloeckner G."/>
        </authorList>
    </citation>
    <scope>NUCLEOTIDE SEQUENCE [LARGE SCALE GENOMIC DNA]</scope>
    <source>
        <strain evidence="13">SH3</strain>
    </source>
</reference>
<sequence length="1247" mass="138733">MNFHLSFSRSIEEEEEKDGNNNNNNGHYRSIFFYFVNGEEYYISPSGIDENGCSSIENPCKSIQYATNIAAPFSTIILAPGTYFESNYSQISNSHLALVGSGGCDVTTVVGQGTGLLYVVQSTLTITGITFARTNRPTPFIYTFFSERDLNILNYRTNLNLVQRSAPIYLNQSIVHFIDCAITQFKLFSESAAIFSTYSFISMTNTTFQINQSNLIFLYNTTFTGGLSQFISNRGNLLITSIQSNLHMVDSIIAYNRYSSGIISDSWVNLTNVLVIKNFGVNSFLFGPRGSNFNIRNSRFIENRSNESYTLLSLNTRQATSISLSIIDGNSNLVGASIGTRSSGLNITFCEFRNQFNIMISLMGSSISLVQYCSFRNFSGNVFSSDSSTVLILFFSSFKSFSGKILDFYSKGSAYVISTTVCGARSQVPIFQLENSAYMLAYQIVVYNNSAYNVIDMAQSKLDMYASNISSTNGSSIVIGVDGYVIRMQDCFLSENDIQLGGGIFFLDQTGNITVLVTRFTRNRSTYGTIIVFGDPKSSDEIKEKIYFSHQPTPLLAKTLFSNSTFIGNTALGAGALVFYIKNVFINFTCLDCYMLGNRAKQGNLINSNYYSYTVSMASNVTTPIILQIVIRAKDYFGQRFQGSSEISYTAVSANPDFRVSGITTVLMNVQGVTVMYNIQLSGVPGSNYTLFFASSPRPIGGNVNQTITFRKCENPYEPHNVTGIFYCLKEKTVSDLNKIIVTFLVVVIGLLTLFCFGIVIVYWSHPIIRFSNQIFLCVILFGCCVLLASLITSFIVSPISCRLRSILLPMGLEIPVAALVVKQYRLWKIRKVLSFQLKSAMGNRYFITYTAAYLVIPTIVVVVACTFKPLTPAISFDTRDLTYSHICLGDKAYLYVIVFLIYALIFLFITCVLVFKTRPYRSSPGSFSEPTYLGILTYNYLIILLLLLPLRFSFPTKPNAQFLIVAVASLIFVLVTLGLLFVPKLIVLFKRRAVVHSLTKFIEAQSEELERNKDILQFYELYGNEEGILNFANPNIFSPDSTSGSTISYRSHKSFSSETINKVMGNVHDPSPQNIRITSKVVKNRGMYSFTTTSSNNHSSSVSNLSTMSDFLDDDHIVFETDDETQASSSSSSDSNSHSSSTISTPPTLSSSSSINLINPNSMIPNPTTTTTNNNQTTKKTKKSKQLKRLKKKLTLNNNNNNNDPNNHNNNNNNSNSNSNNGKSKSENNTPSDSSPFFSNYHKKKK</sequence>
<dbReference type="GeneID" id="14876283"/>
<keyword evidence="4" id="KW-0297">G-protein coupled receptor</keyword>
<keyword evidence="5 10" id="KW-0472">Membrane</keyword>
<dbReference type="OrthoDB" id="23265at2759"/>
<dbReference type="InterPro" id="IPR012334">
    <property type="entry name" value="Pectin_lyas_fold"/>
</dbReference>